<dbReference type="Proteomes" id="UP000615446">
    <property type="component" value="Unassembled WGS sequence"/>
</dbReference>
<sequence length="104" mass="12203">MSHRGQPEVTYDGNAAIVECYDSPFIAPPVLPPLHIRLERLIEAVPLMFDTIRKYIATYIQEPWADVRKKLKSRNIYWIIIYYGVGDTLQSEDGVFALFHWRYD</sequence>
<comment type="caution">
    <text evidence="1">The sequence shown here is derived from an EMBL/GenBank/DDBJ whole genome shotgun (WGS) entry which is preliminary data.</text>
</comment>
<organism evidence="1 2">
    <name type="scientific">Rhizophagus clarus</name>
    <dbReference type="NCBI Taxonomy" id="94130"/>
    <lineage>
        <taxon>Eukaryota</taxon>
        <taxon>Fungi</taxon>
        <taxon>Fungi incertae sedis</taxon>
        <taxon>Mucoromycota</taxon>
        <taxon>Glomeromycotina</taxon>
        <taxon>Glomeromycetes</taxon>
        <taxon>Glomerales</taxon>
        <taxon>Glomeraceae</taxon>
        <taxon>Rhizophagus</taxon>
    </lineage>
</organism>
<reference evidence="1" key="1">
    <citation type="submission" date="2019-10" db="EMBL/GenBank/DDBJ databases">
        <title>Conservation and host-specific expression of non-tandemly repeated heterogenous ribosome RNA gene in arbuscular mycorrhizal fungi.</title>
        <authorList>
            <person name="Maeda T."/>
            <person name="Kobayashi Y."/>
            <person name="Nakagawa T."/>
            <person name="Ezawa T."/>
            <person name="Yamaguchi K."/>
            <person name="Bino T."/>
            <person name="Nishimoto Y."/>
            <person name="Shigenobu S."/>
            <person name="Kawaguchi M."/>
        </authorList>
    </citation>
    <scope>NUCLEOTIDE SEQUENCE</scope>
    <source>
        <strain evidence="1">HR1</strain>
    </source>
</reference>
<protein>
    <submittedName>
        <fullName evidence="1">Uncharacterized protein</fullName>
    </submittedName>
</protein>
<evidence type="ECO:0000313" key="2">
    <source>
        <dbReference type="Proteomes" id="UP000615446"/>
    </source>
</evidence>
<accession>A0A8H3R1Q9</accession>
<evidence type="ECO:0000313" key="1">
    <source>
        <dbReference type="EMBL" id="GET00147.1"/>
    </source>
</evidence>
<dbReference type="EMBL" id="BLAL01000285">
    <property type="protein sequence ID" value="GET00147.1"/>
    <property type="molecule type" value="Genomic_DNA"/>
</dbReference>
<proteinExistence type="predicted"/>
<dbReference type="AlphaFoldDB" id="A0A8H3R1Q9"/>
<gene>
    <name evidence="1" type="ORF">RCL2_002661800</name>
</gene>
<name>A0A8H3R1Q9_9GLOM</name>